<keyword evidence="8" id="KW-1185">Reference proteome</keyword>
<feature type="region of interest" description="Disordered" evidence="5">
    <location>
        <begin position="538"/>
        <end position="559"/>
    </location>
</feature>
<reference evidence="7" key="2">
    <citation type="submission" date="2013-10" db="EMBL/GenBank/DDBJ databases">
        <authorList>
            <person name="Aslett M."/>
        </authorList>
    </citation>
    <scope>NUCLEOTIDE SEQUENCE [LARGE SCALE GENOMIC DNA]</scope>
    <source>
        <strain evidence="7">Houghton</strain>
    </source>
</reference>
<evidence type="ECO:0000256" key="4">
    <source>
        <dbReference type="RuleBase" id="RU003953"/>
    </source>
</evidence>
<dbReference type="PANTHER" id="PTHR13734:SF5">
    <property type="entry name" value="CCA TRNA NUCLEOTIDYLTRANSFERASE, MITOCHONDRIAL"/>
    <property type="match status" value="1"/>
</dbReference>
<dbReference type="Pfam" id="PF01743">
    <property type="entry name" value="PolyA_pol"/>
    <property type="match status" value="1"/>
</dbReference>
<dbReference type="VEuPathDB" id="ToxoDB:ENH_00084720"/>
<organism evidence="7 8">
    <name type="scientific">Eimeria necatrix</name>
    <dbReference type="NCBI Taxonomy" id="51315"/>
    <lineage>
        <taxon>Eukaryota</taxon>
        <taxon>Sar</taxon>
        <taxon>Alveolata</taxon>
        <taxon>Apicomplexa</taxon>
        <taxon>Conoidasida</taxon>
        <taxon>Coccidia</taxon>
        <taxon>Eucoccidiorida</taxon>
        <taxon>Eimeriorina</taxon>
        <taxon>Eimeriidae</taxon>
        <taxon>Eimeria</taxon>
    </lineage>
</organism>
<evidence type="ECO:0000256" key="3">
    <source>
        <dbReference type="ARBA" id="ARBA00022884"/>
    </source>
</evidence>
<dbReference type="GO" id="GO:0003723">
    <property type="term" value="F:RNA binding"/>
    <property type="evidence" value="ECO:0007669"/>
    <property type="project" value="UniProtKB-KW"/>
</dbReference>
<comment type="similarity">
    <text evidence="1 4">Belongs to the tRNA nucleotidyltransferase/poly(A) polymerase family.</text>
</comment>
<evidence type="ECO:0000259" key="6">
    <source>
        <dbReference type="Pfam" id="PF01743"/>
    </source>
</evidence>
<dbReference type="EMBL" id="HG725985">
    <property type="protein sequence ID" value="CDJ70498.1"/>
    <property type="molecule type" value="Genomic_DNA"/>
</dbReference>
<evidence type="ECO:0000256" key="1">
    <source>
        <dbReference type="ARBA" id="ARBA00007265"/>
    </source>
</evidence>
<reference evidence="7" key="1">
    <citation type="submission" date="2013-10" db="EMBL/GenBank/DDBJ databases">
        <title>Genomic analysis of the causative agents of coccidiosis in chickens.</title>
        <authorList>
            <person name="Reid A.J."/>
            <person name="Blake D."/>
            <person name="Billington K."/>
            <person name="Browne H."/>
            <person name="Dunn M."/>
            <person name="Hung S."/>
            <person name="Kawahara F."/>
            <person name="Miranda-Saavedra D."/>
            <person name="Mourier T."/>
            <person name="Nagra H."/>
            <person name="Otto T.D."/>
            <person name="Rawlings N."/>
            <person name="Sanchez A."/>
            <person name="Sanders M."/>
            <person name="Subramaniam C."/>
            <person name="Tay Y."/>
            <person name="Dear P."/>
            <person name="Doerig C."/>
            <person name="Gruber A."/>
            <person name="Parkinson J."/>
            <person name="Shirley M."/>
            <person name="Wan K.L."/>
            <person name="Berriman M."/>
            <person name="Tomley F."/>
            <person name="Pain A."/>
        </authorList>
    </citation>
    <scope>NUCLEOTIDE SEQUENCE [LARGE SCALE GENOMIC DNA]</scope>
    <source>
        <strain evidence="7">Houghton</strain>
    </source>
</reference>
<dbReference type="InterPro" id="IPR002646">
    <property type="entry name" value="PolA_pol_head_dom"/>
</dbReference>
<dbReference type="GO" id="GO:0052927">
    <property type="term" value="F:CC tRNA cytidylyltransferase activity"/>
    <property type="evidence" value="ECO:0007669"/>
    <property type="project" value="TreeGrafter"/>
</dbReference>
<dbReference type="Gene3D" id="3.30.460.10">
    <property type="entry name" value="Beta Polymerase, domain 2"/>
    <property type="match status" value="1"/>
</dbReference>
<dbReference type="SUPFAM" id="SSF81301">
    <property type="entry name" value="Nucleotidyltransferase"/>
    <property type="match status" value="1"/>
</dbReference>
<dbReference type="Gene3D" id="1.10.110.30">
    <property type="match status" value="1"/>
</dbReference>
<protein>
    <submittedName>
        <fullName evidence="7">tRNA nucleotidyltransferase, putative</fullName>
    </submittedName>
</protein>
<name>U6N1Z6_9EIME</name>
<gene>
    <name evidence="7" type="ORF">ENH_00084720</name>
</gene>
<dbReference type="GO" id="GO:0052929">
    <property type="term" value="F:ATP:3'-cytidine-cytidine-tRNA adenylyltransferase activity"/>
    <property type="evidence" value="ECO:0007669"/>
    <property type="project" value="TreeGrafter"/>
</dbReference>
<dbReference type="SUPFAM" id="SSF81891">
    <property type="entry name" value="Poly A polymerase C-terminal region-like"/>
    <property type="match status" value="1"/>
</dbReference>
<evidence type="ECO:0000256" key="5">
    <source>
        <dbReference type="SAM" id="MobiDB-lite"/>
    </source>
</evidence>
<dbReference type="OrthoDB" id="445712at2759"/>
<dbReference type="PANTHER" id="PTHR13734">
    <property type="entry name" value="TRNA-NUCLEOTIDYLTRANSFERASE"/>
    <property type="match status" value="1"/>
</dbReference>
<dbReference type="Proteomes" id="UP000030754">
    <property type="component" value="Unassembled WGS sequence"/>
</dbReference>
<dbReference type="GO" id="GO:0001680">
    <property type="term" value="P:tRNA 3'-terminal CCA addition"/>
    <property type="evidence" value="ECO:0007669"/>
    <property type="project" value="TreeGrafter"/>
</dbReference>
<evidence type="ECO:0000256" key="2">
    <source>
        <dbReference type="ARBA" id="ARBA00022679"/>
    </source>
</evidence>
<evidence type="ECO:0000313" key="7">
    <source>
        <dbReference type="EMBL" id="CDJ70498.1"/>
    </source>
</evidence>
<keyword evidence="3 4" id="KW-0694">RNA-binding</keyword>
<feature type="domain" description="Poly A polymerase head" evidence="6">
    <location>
        <begin position="102"/>
        <end position="240"/>
    </location>
</feature>
<keyword evidence="2 4" id="KW-0808">Transferase</keyword>
<dbReference type="GeneID" id="25478600"/>
<dbReference type="InterPro" id="IPR043519">
    <property type="entry name" value="NT_sf"/>
</dbReference>
<evidence type="ECO:0000313" key="8">
    <source>
        <dbReference type="Proteomes" id="UP000030754"/>
    </source>
</evidence>
<proteinExistence type="inferred from homology"/>
<dbReference type="RefSeq" id="XP_013438964.1">
    <property type="nucleotide sequence ID" value="XM_013583510.1"/>
</dbReference>
<feature type="compositionally biased region" description="Basic and acidic residues" evidence="5">
    <location>
        <begin position="540"/>
        <end position="553"/>
    </location>
</feature>
<sequence>MPRSGLETAGRARAAVSASACQEDSAAGVPPGTAVAKEAKNADAEGLPDLVQPSAEAVAAAASRAAAAVAAGVTLQLTPAEEDLFSLLNKCIEEQQLNIELRAAGGWVRDKLLGFPSTDIDIAIDTTSGARFAAILNQWLVSKGEPPRCFGIISKNVAQSKHLETATLRLRCFALDLVNLRSESYCNSSRIPSNTELGTPLQDAERRDFCCNSLFYNLKTRRVEDWLGSGLRDVQLRILRASCPVPRETLAEDPLRLLRGIRFAATLRFSLQKDLAVAAADPPIHESLKAKVAKERVGIELRKIFSIVTKRSQQELESAAETEAATTVAAEINGQERGAGLEALLEGPLNGAVRGVLLMQQLQVWETVTCLPEGHEVYRQEKSPEAMESHRARGSLKALAEHLKASQSPVDPAKEAFMNGPLGASCLIALRHILARRVLLEQLQHKDFGAASTEMTNLYESLSKGLELKEGGDNLRQLLFAAVLHPVRDFVAVSPKVTRARPLAGDVVSSAWKLPNADAAATEGLISHSALLRVAADEEATMRQKERQQHEQQEPQQQQRVRLGLLVRQVGATWREAIALAAAEALGSLIRKDTAAAISAAGAAVTGGDTCTSSDAEVATGKETEAHHELHRKRACGVESSHEHKKLCGQEGHAGHLCSEAAAAQTTHEDTAPEVCLTTLDCLLVAREEAAKETVRRLVHLKQTIEALGLQDAWQLQPLCNGKQVAHALPGASGRELGAVMDEQRLWQLANPGKSAEQCLEYLQEKFPQFREKVQSKSVVA</sequence>
<accession>U6N1Z6</accession>
<dbReference type="CDD" id="cd05398">
    <property type="entry name" value="NT_ClassII-CCAase"/>
    <property type="match status" value="1"/>
</dbReference>
<dbReference type="AlphaFoldDB" id="U6N1Z6"/>